<sequence length="114" mass="11664">MRKFLLTAVADANIALLVSVLVPETVTALPVRLLAPVADVSVTLLVSVMLASVTVLPDVRVLVVAVELDVALPVPVLLTSALNNAALRQTAGNGGRTQCGGAGLRTADRRNGAT</sequence>
<organism evidence="2 3">
    <name type="scientific">Prorocentrum cordatum</name>
    <dbReference type="NCBI Taxonomy" id="2364126"/>
    <lineage>
        <taxon>Eukaryota</taxon>
        <taxon>Sar</taxon>
        <taxon>Alveolata</taxon>
        <taxon>Dinophyceae</taxon>
        <taxon>Prorocentrales</taxon>
        <taxon>Prorocentraceae</taxon>
        <taxon>Prorocentrum</taxon>
    </lineage>
</organism>
<keyword evidence="3" id="KW-1185">Reference proteome</keyword>
<accession>A0ABN9TL76</accession>
<dbReference type="Proteomes" id="UP001189429">
    <property type="component" value="Unassembled WGS sequence"/>
</dbReference>
<gene>
    <name evidence="2" type="ORF">PCOR1329_LOCUS40154</name>
</gene>
<feature type="region of interest" description="Disordered" evidence="1">
    <location>
        <begin position="91"/>
        <end position="114"/>
    </location>
</feature>
<feature type="non-terminal residue" evidence="2">
    <location>
        <position position="114"/>
    </location>
</feature>
<reference evidence="2" key="1">
    <citation type="submission" date="2023-10" db="EMBL/GenBank/DDBJ databases">
        <authorList>
            <person name="Chen Y."/>
            <person name="Shah S."/>
            <person name="Dougan E. K."/>
            <person name="Thang M."/>
            <person name="Chan C."/>
        </authorList>
    </citation>
    <scope>NUCLEOTIDE SEQUENCE [LARGE SCALE GENOMIC DNA]</scope>
</reference>
<evidence type="ECO:0000256" key="1">
    <source>
        <dbReference type="SAM" id="MobiDB-lite"/>
    </source>
</evidence>
<proteinExistence type="predicted"/>
<feature type="compositionally biased region" description="Gly residues" evidence="1">
    <location>
        <begin position="92"/>
        <end position="103"/>
    </location>
</feature>
<dbReference type="EMBL" id="CAUYUJ010014841">
    <property type="protein sequence ID" value="CAK0846718.1"/>
    <property type="molecule type" value="Genomic_DNA"/>
</dbReference>
<evidence type="ECO:0000313" key="2">
    <source>
        <dbReference type="EMBL" id="CAK0846718.1"/>
    </source>
</evidence>
<evidence type="ECO:0008006" key="4">
    <source>
        <dbReference type="Google" id="ProtNLM"/>
    </source>
</evidence>
<comment type="caution">
    <text evidence="2">The sequence shown here is derived from an EMBL/GenBank/DDBJ whole genome shotgun (WGS) entry which is preliminary data.</text>
</comment>
<name>A0ABN9TL76_9DINO</name>
<protein>
    <recommendedName>
        <fullName evidence="4">Amino acid transporter</fullName>
    </recommendedName>
</protein>
<evidence type="ECO:0000313" key="3">
    <source>
        <dbReference type="Proteomes" id="UP001189429"/>
    </source>
</evidence>